<feature type="domain" description="Right handed beta helix" evidence="2">
    <location>
        <begin position="347"/>
        <end position="486"/>
    </location>
</feature>
<dbReference type="Pfam" id="PF13229">
    <property type="entry name" value="Beta_helix"/>
    <property type="match status" value="1"/>
</dbReference>
<evidence type="ECO:0000313" key="5">
    <source>
        <dbReference type="Proteomes" id="UP001597541"/>
    </source>
</evidence>
<dbReference type="InterPro" id="IPR011050">
    <property type="entry name" value="Pectin_lyase_fold/virulence"/>
</dbReference>
<proteinExistence type="predicted"/>
<evidence type="ECO:0000259" key="3">
    <source>
        <dbReference type="Pfam" id="PF21231"/>
    </source>
</evidence>
<dbReference type="Gene3D" id="2.160.20.10">
    <property type="entry name" value="Single-stranded right-handed beta-helix, Pectin lyase-like"/>
    <property type="match status" value="2"/>
</dbReference>
<organism evidence="4 5">
    <name type="scientific">Paenibacillus gansuensis</name>
    <dbReference type="NCBI Taxonomy" id="306542"/>
    <lineage>
        <taxon>Bacteria</taxon>
        <taxon>Bacillati</taxon>
        <taxon>Bacillota</taxon>
        <taxon>Bacilli</taxon>
        <taxon>Bacillales</taxon>
        <taxon>Paenibacillaceae</taxon>
        <taxon>Paenibacillus</taxon>
    </lineage>
</organism>
<gene>
    <name evidence="4" type="ORF">ACFSUF_04190</name>
</gene>
<protein>
    <submittedName>
        <fullName evidence="4">Right-handed parallel beta-helix repeat-containing protein</fullName>
    </submittedName>
</protein>
<reference evidence="5" key="1">
    <citation type="journal article" date="2019" name="Int. J. Syst. Evol. Microbiol.">
        <title>The Global Catalogue of Microorganisms (GCM) 10K type strain sequencing project: providing services to taxonomists for standard genome sequencing and annotation.</title>
        <authorList>
            <consortium name="The Broad Institute Genomics Platform"/>
            <consortium name="The Broad Institute Genome Sequencing Center for Infectious Disease"/>
            <person name="Wu L."/>
            <person name="Ma J."/>
        </authorList>
    </citation>
    <scope>NUCLEOTIDE SEQUENCE [LARGE SCALE GENOMIC DNA]</scope>
    <source>
        <strain evidence="5">KCTC 3950</strain>
    </source>
</reference>
<dbReference type="InterPro" id="IPR048482">
    <property type="entry name" value="GH141_ins"/>
</dbReference>
<evidence type="ECO:0000313" key="4">
    <source>
        <dbReference type="EMBL" id="MFD2611618.1"/>
    </source>
</evidence>
<evidence type="ECO:0000259" key="2">
    <source>
        <dbReference type="Pfam" id="PF13229"/>
    </source>
</evidence>
<comment type="caution">
    <text evidence="4">The sequence shown here is derived from an EMBL/GenBank/DDBJ whole genome shotgun (WGS) entry which is preliminary data.</text>
</comment>
<evidence type="ECO:0000256" key="1">
    <source>
        <dbReference type="SAM" id="MobiDB-lite"/>
    </source>
</evidence>
<dbReference type="EMBL" id="JBHUME010000005">
    <property type="protein sequence ID" value="MFD2611618.1"/>
    <property type="molecule type" value="Genomic_DNA"/>
</dbReference>
<name>A0ABW5P8X1_9BACL</name>
<dbReference type="InterPro" id="IPR006626">
    <property type="entry name" value="PbH1"/>
</dbReference>
<accession>A0ABW5P8X1</accession>
<dbReference type="SUPFAM" id="SSF51126">
    <property type="entry name" value="Pectin lyase-like"/>
    <property type="match status" value="1"/>
</dbReference>
<dbReference type="PANTHER" id="PTHR36453">
    <property type="entry name" value="SECRETED PROTEIN-RELATED"/>
    <property type="match status" value="1"/>
</dbReference>
<feature type="domain" description="GH141-like insertion" evidence="3">
    <location>
        <begin position="115"/>
        <end position="267"/>
    </location>
</feature>
<dbReference type="RefSeq" id="WP_377600454.1">
    <property type="nucleotide sequence ID" value="NZ_JBHUME010000005.1"/>
</dbReference>
<feature type="region of interest" description="Disordered" evidence="1">
    <location>
        <begin position="1"/>
        <end position="36"/>
    </location>
</feature>
<dbReference type="InterPro" id="IPR012334">
    <property type="entry name" value="Pectin_lyas_fold"/>
</dbReference>
<keyword evidence="5" id="KW-1185">Reference proteome</keyword>
<dbReference type="Proteomes" id="UP001597541">
    <property type="component" value="Unassembled WGS sequence"/>
</dbReference>
<dbReference type="PANTHER" id="PTHR36453:SF1">
    <property type="entry name" value="RIGHT HANDED BETA HELIX DOMAIN-CONTAINING PROTEIN"/>
    <property type="match status" value="1"/>
</dbReference>
<dbReference type="InterPro" id="IPR039448">
    <property type="entry name" value="Beta_helix"/>
</dbReference>
<sequence>MGASHFSKQDLYVSPNGNDNWSGQFPDGNKEGTDGPLRTLERVRDLLRARKRLGYMHEPVTVWLREGMYPVWKPLEFDSRDAAPVTYRSYPGEQAVWHGGVRIQGWKEERVNGKKVWVSELPEAVNRDRGFRQLFVNGERRSRTRLPKTGYYTMLDVPGLDKGRSIFEVLFQGSDKFQCEPGDFKNWRNLTDIEVVVNHLWIDERMPVQSFDETSGMVRSSRRSAMALMDSHENGFARYYIENVFEELTDPGEWYMDRIEEKLYYIPMPGELIGNTEIVVPVTTQFIRVVGQPEQNIFVEFLAFKDITFQYSDWVLTSGGGGGERLKMPEIDYASPIQSAFTVPGVLYFEGAKSCTVEDCTIRHIGHYGIELGDGCMGNHVAGNHIHDTGAGGVKLNGSEANGPLSRRTGRNQVTDNHIHAIGRVFNSAAAILSMHASGNTFSYNHIHDCYHNGISCGWVWGYAENVSHSNLIEYNHLHDIGKGVLSDMGAIYTLGVQPGTVIRGNLIHDVRKGGYGGSGIYTDEGSSYIVVENNLIYNVDSYAYFQHIGRENLIRNNIFAFAGEGLFALQASPILDGWNQFTLERNLLITDEKPFFFGSWYAWLNSRLFTSDLNLLWDMSDGPLIAHNLYWSMGENQMVTERLVLEEWRQLGYDQHSIVVDPLLDDNGEYPFSLQPDSLAMSLGFRPFHTSRVGPRSKEKRVSYGDESKEFMFA</sequence>
<dbReference type="Pfam" id="PF21231">
    <property type="entry name" value="GH141_M"/>
    <property type="match status" value="1"/>
</dbReference>
<dbReference type="SMART" id="SM00710">
    <property type="entry name" value="PbH1"/>
    <property type="match status" value="8"/>
</dbReference>